<sequence length="502" mass="54618">MQTNRKQVTLATMIATFLAAIEVTIVSTAMPRIVSELGGLQLISWVFAVYLLTSTVTTPIYGKLADLFGRKVVFTFGAVLFLLGSMLSGLSQNMHQLIWFRALQGIGAGAIMPVTFTIIGDIYPYEERAKVQGLFSSIWGLSGIIGPLVGGFLVDYVSWRWIFYLNVPFGLVSVALLWMFLKEENASREKRNIDYWGALTFTIAVTSILYALLTGGTAHPWNSPFILGLFTVGFVFLASFWIIESKCAEPILPPSLLKNPVIFISNAAGFLASAILIGINAYLPLWVQGVEGKGATGSGLALLPMSIGWPIGATLGGRVMLKIGPRKTAAAGFLLILLGTVWLAVLQPASPHWFLIAIMFIIGFGFGFAMTVMTVMVQSSVGWQMRGVATASNTFLRSLGQTIGVAFFGTLFNHLVMSYAMRHNQGHGPIASSDFNQLLNPHGLSDLSASAMQMMREALVYGLHNIYLVFVILSVCAWITTFWFPKQKPETSMAPQGGLKQA</sequence>
<dbReference type="SUPFAM" id="SSF103473">
    <property type="entry name" value="MFS general substrate transporter"/>
    <property type="match status" value="1"/>
</dbReference>
<evidence type="ECO:0000256" key="6">
    <source>
        <dbReference type="ARBA" id="ARBA00023136"/>
    </source>
</evidence>
<dbReference type="EMBL" id="FOCQ01000017">
    <property type="protein sequence ID" value="SEN65589.1"/>
    <property type="molecule type" value="Genomic_DNA"/>
</dbReference>
<keyword evidence="10" id="KW-1185">Reference proteome</keyword>
<organism evidence="9 10">
    <name type="scientific">Lihuaxuella thermophila</name>
    <dbReference type="NCBI Taxonomy" id="1173111"/>
    <lineage>
        <taxon>Bacteria</taxon>
        <taxon>Bacillati</taxon>
        <taxon>Bacillota</taxon>
        <taxon>Bacilli</taxon>
        <taxon>Bacillales</taxon>
        <taxon>Thermoactinomycetaceae</taxon>
        <taxon>Lihuaxuella</taxon>
    </lineage>
</organism>
<proteinExistence type="predicted"/>
<dbReference type="STRING" id="1173111.SAMN05444955_1171"/>
<feature type="transmembrane region" description="Helical" evidence="7">
    <location>
        <begin position="353"/>
        <end position="377"/>
    </location>
</feature>
<evidence type="ECO:0000256" key="7">
    <source>
        <dbReference type="SAM" id="Phobius"/>
    </source>
</evidence>
<feature type="domain" description="Major facilitator superfamily (MFS) profile" evidence="8">
    <location>
        <begin position="8"/>
        <end position="489"/>
    </location>
</feature>
<dbReference type="OrthoDB" id="9816041at2"/>
<dbReference type="PANTHER" id="PTHR23501:SF191">
    <property type="entry name" value="VACUOLAR BASIC AMINO ACID TRANSPORTER 4"/>
    <property type="match status" value="1"/>
</dbReference>
<dbReference type="PRINTS" id="PR01036">
    <property type="entry name" value="TCRTETB"/>
</dbReference>
<keyword evidence="2" id="KW-0813">Transport</keyword>
<dbReference type="RefSeq" id="WP_089971914.1">
    <property type="nucleotide sequence ID" value="NZ_FOCQ01000017.1"/>
</dbReference>
<dbReference type="CDD" id="cd17502">
    <property type="entry name" value="MFS_Azr1_MDR_like"/>
    <property type="match status" value="1"/>
</dbReference>
<dbReference type="InterPro" id="IPR011701">
    <property type="entry name" value="MFS"/>
</dbReference>
<dbReference type="FunFam" id="1.20.1720.10:FF:000004">
    <property type="entry name" value="EmrB/QacA family drug resistance transporter"/>
    <property type="match status" value="1"/>
</dbReference>
<comment type="subcellular location">
    <subcellularLocation>
        <location evidence="1">Cell membrane</location>
        <topology evidence="1">Multi-pass membrane protein</topology>
    </subcellularLocation>
</comment>
<dbReference type="Gene3D" id="1.20.1720.10">
    <property type="entry name" value="Multidrug resistance protein D"/>
    <property type="match status" value="1"/>
</dbReference>
<dbReference type="Gene3D" id="1.20.1250.20">
    <property type="entry name" value="MFS general substrate transporter like domains"/>
    <property type="match status" value="1"/>
</dbReference>
<evidence type="ECO:0000256" key="4">
    <source>
        <dbReference type="ARBA" id="ARBA00022692"/>
    </source>
</evidence>
<keyword evidence="3" id="KW-1003">Cell membrane</keyword>
<feature type="transmembrane region" description="Helical" evidence="7">
    <location>
        <begin position="131"/>
        <end position="149"/>
    </location>
</feature>
<evidence type="ECO:0000256" key="1">
    <source>
        <dbReference type="ARBA" id="ARBA00004651"/>
    </source>
</evidence>
<feature type="transmembrane region" description="Helical" evidence="7">
    <location>
        <begin position="7"/>
        <end position="30"/>
    </location>
</feature>
<keyword evidence="4 7" id="KW-0812">Transmembrane</keyword>
<evidence type="ECO:0000259" key="8">
    <source>
        <dbReference type="PROSITE" id="PS50850"/>
    </source>
</evidence>
<name>A0A1H8IB63_9BACL</name>
<evidence type="ECO:0000256" key="2">
    <source>
        <dbReference type="ARBA" id="ARBA00022448"/>
    </source>
</evidence>
<protein>
    <submittedName>
        <fullName evidence="9">Drug resistance transporter, EmrB/QacA subfamily</fullName>
    </submittedName>
</protein>
<dbReference type="GO" id="GO:0022857">
    <property type="term" value="F:transmembrane transporter activity"/>
    <property type="evidence" value="ECO:0007669"/>
    <property type="project" value="InterPro"/>
</dbReference>
<evidence type="ECO:0000256" key="3">
    <source>
        <dbReference type="ARBA" id="ARBA00022475"/>
    </source>
</evidence>
<feature type="transmembrane region" description="Helical" evidence="7">
    <location>
        <begin position="161"/>
        <end position="181"/>
    </location>
</feature>
<dbReference type="NCBIfam" id="TIGR00711">
    <property type="entry name" value="efflux_EmrB"/>
    <property type="match status" value="1"/>
</dbReference>
<dbReference type="InterPro" id="IPR004638">
    <property type="entry name" value="EmrB-like"/>
</dbReference>
<feature type="transmembrane region" description="Helical" evidence="7">
    <location>
        <begin position="193"/>
        <end position="213"/>
    </location>
</feature>
<evidence type="ECO:0000256" key="5">
    <source>
        <dbReference type="ARBA" id="ARBA00022989"/>
    </source>
</evidence>
<dbReference type="AlphaFoldDB" id="A0A1H8IB63"/>
<dbReference type="Pfam" id="PF07690">
    <property type="entry name" value="MFS_1"/>
    <property type="match status" value="1"/>
</dbReference>
<feature type="transmembrane region" description="Helical" evidence="7">
    <location>
        <begin position="98"/>
        <end position="119"/>
    </location>
</feature>
<dbReference type="PANTHER" id="PTHR23501">
    <property type="entry name" value="MAJOR FACILITATOR SUPERFAMILY"/>
    <property type="match status" value="1"/>
</dbReference>
<keyword evidence="6 7" id="KW-0472">Membrane</keyword>
<evidence type="ECO:0000313" key="9">
    <source>
        <dbReference type="EMBL" id="SEN65589.1"/>
    </source>
</evidence>
<feature type="transmembrane region" description="Helical" evidence="7">
    <location>
        <begin position="73"/>
        <end position="92"/>
    </location>
</feature>
<feature type="transmembrane region" description="Helical" evidence="7">
    <location>
        <begin position="263"/>
        <end position="283"/>
    </location>
</feature>
<feature type="transmembrane region" description="Helical" evidence="7">
    <location>
        <begin position="42"/>
        <end position="61"/>
    </location>
</feature>
<feature type="transmembrane region" description="Helical" evidence="7">
    <location>
        <begin position="225"/>
        <end position="243"/>
    </location>
</feature>
<dbReference type="InterPro" id="IPR020846">
    <property type="entry name" value="MFS_dom"/>
</dbReference>
<dbReference type="InterPro" id="IPR036259">
    <property type="entry name" value="MFS_trans_sf"/>
</dbReference>
<feature type="transmembrane region" description="Helical" evidence="7">
    <location>
        <begin position="295"/>
        <end position="316"/>
    </location>
</feature>
<feature type="transmembrane region" description="Helical" evidence="7">
    <location>
        <begin position="328"/>
        <end position="347"/>
    </location>
</feature>
<feature type="transmembrane region" description="Helical" evidence="7">
    <location>
        <begin position="398"/>
        <end position="420"/>
    </location>
</feature>
<keyword evidence="5 7" id="KW-1133">Transmembrane helix</keyword>
<reference evidence="9 10" key="1">
    <citation type="submission" date="2016-10" db="EMBL/GenBank/DDBJ databases">
        <authorList>
            <person name="de Groot N.N."/>
        </authorList>
    </citation>
    <scope>NUCLEOTIDE SEQUENCE [LARGE SCALE GENOMIC DNA]</scope>
    <source>
        <strain evidence="9 10">DSM 46701</strain>
    </source>
</reference>
<dbReference type="Proteomes" id="UP000199695">
    <property type="component" value="Unassembled WGS sequence"/>
</dbReference>
<gene>
    <name evidence="9" type="ORF">SAMN05444955_1171</name>
</gene>
<dbReference type="GO" id="GO:0005886">
    <property type="term" value="C:plasma membrane"/>
    <property type="evidence" value="ECO:0007669"/>
    <property type="project" value="UniProtKB-SubCell"/>
</dbReference>
<accession>A0A1H8IB63</accession>
<dbReference type="PROSITE" id="PS50850">
    <property type="entry name" value="MFS"/>
    <property type="match status" value="1"/>
</dbReference>
<evidence type="ECO:0000313" key="10">
    <source>
        <dbReference type="Proteomes" id="UP000199695"/>
    </source>
</evidence>
<feature type="transmembrane region" description="Helical" evidence="7">
    <location>
        <begin position="464"/>
        <end position="484"/>
    </location>
</feature>